<evidence type="ECO:0000313" key="14">
    <source>
        <dbReference type="EMBL" id="NYI37973.1"/>
    </source>
</evidence>
<organism evidence="13 16">
    <name type="scientific">Aeromicrobium tamlense</name>
    <dbReference type="NCBI Taxonomy" id="375541"/>
    <lineage>
        <taxon>Bacteria</taxon>
        <taxon>Bacillati</taxon>
        <taxon>Actinomycetota</taxon>
        <taxon>Actinomycetes</taxon>
        <taxon>Propionibacteriales</taxon>
        <taxon>Nocardioidaceae</taxon>
        <taxon>Aeromicrobium</taxon>
    </lineage>
</organism>
<dbReference type="GO" id="GO:0004459">
    <property type="term" value="F:L-lactate dehydrogenase (NAD+) activity"/>
    <property type="evidence" value="ECO:0007669"/>
    <property type="project" value="UniProtKB-UniRule"/>
</dbReference>
<dbReference type="EC" id="1.1.1.27" evidence="3 7"/>
<dbReference type="Proteomes" id="UP000587211">
    <property type="component" value="Unassembled WGS sequence"/>
</dbReference>
<dbReference type="PROSITE" id="PS00064">
    <property type="entry name" value="L_LDH"/>
    <property type="match status" value="1"/>
</dbReference>
<evidence type="ECO:0000313" key="12">
    <source>
        <dbReference type="EMBL" id="MBD1270586.1"/>
    </source>
</evidence>
<keyword evidence="7" id="KW-0963">Cytoplasm</keyword>
<comment type="caution">
    <text evidence="7">Lacks conserved residue(s) required for the propagation of feature annotation.</text>
</comment>
<evidence type="ECO:0000256" key="9">
    <source>
        <dbReference type="PIRSR" id="PIRSR000102-3"/>
    </source>
</evidence>
<evidence type="ECO:0000313" key="13">
    <source>
        <dbReference type="EMBL" id="MBD1271282.1"/>
    </source>
</evidence>
<comment type="activity regulation">
    <text evidence="7">Allosterically activated by fructose 1,6-bisphosphate (FBP).</text>
</comment>
<evidence type="ECO:0000256" key="8">
    <source>
        <dbReference type="PIRSR" id="PIRSR000102-1"/>
    </source>
</evidence>
<proteinExistence type="inferred from homology"/>
<dbReference type="InterPro" id="IPR011304">
    <property type="entry name" value="L-lactate_DH"/>
</dbReference>
<evidence type="ECO:0000256" key="2">
    <source>
        <dbReference type="ARBA" id="ARBA00006054"/>
    </source>
</evidence>
<accession>A0A8I0KJK1</accession>
<dbReference type="GO" id="GO:0006089">
    <property type="term" value="P:lactate metabolic process"/>
    <property type="evidence" value="ECO:0007669"/>
    <property type="project" value="TreeGrafter"/>
</dbReference>
<feature type="binding site" evidence="7">
    <location>
        <position position="172"/>
    </location>
    <ligand>
        <name>beta-D-fructose 1,6-bisphosphate</name>
        <dbReference type="ChEBI" id="CHEBI:32966"/>
        <note>allosteric activator</note>
    </ligand>
</feature>
<sequence length="321" mass="33897">MAVIENSKVAIVGAGSVGTAIAYACLIRGSARTIALYDVNRPKVEAEVLDLQHGALFTGSSQIIGGADPEVVAGAHLVVITAGAKQDPGQTRIDLAGTNVRILEQMLPVLMEHAPNAVYVLVTNPCDVLTVAAQQITGLPEERVMASGTVLDTSRLRQLLATRAGVAPNSVHADIVGEHGDTEFALWSQARIGPVPILDWAPSPTASDQSPFSHRELDEITDRVRNAAYAVIEGKGATNYAIGVSATRIIEAVLRDENAVLPVSIVHRGHHGIDGVALSLPSIVNAKGVSRVLDVRMSAHEERQLHSSADALRKVQQDLGI</sequence>
<dbReference type="RefSeq" id="WP_179424427.1">
    <property type="nucleotide sequence ID" value="NZ_BAAAMP010000001.1"/>
</dbReference>
<evidence type="ECO:0000256" key="4">
    <source>
        <dbReference type="ARBA" id="ARBA00023002"/>
    </source>
</evidence>
<dbReference type="Pfam" id="PF00056">
    <property type="entry name" value="Ldh_1_N"/>
    <property type="match status" value="1"/>
</dbReference>
<dbReference type="Gene3D" id="3.40.50.720">
    <property type="entry name" value="NAD(P)-binding Rossmann-like Domain"/>
    <property type="match status" value="1"/>
</dbReference>
<evidence type="ECO:0000259" key="10">
    <source>
        <dbReference type="Pfam" id="PF00056"/>
    </source>
</evidence>
<reference evidence="14 15" key="1">
    <citation type="submission" date="2020-07" db="EMBL/GenBank/DDBJ databases">
        <title>Sequencing the genomes of 1000 actinobacteria strains.</title>
        <authorList>
            <person name="Klenk H.-P."/>
        </authorList>
    </citation>
    <scope>NUCLEOTIDE SEQUENCE [LARGE SCALE GENOMIC DNA]</scope>
    <source>
        <strain evidence="14 15">DSM 19087</strain>
    </source>
</reference>
<evidence type="ECO:0000256" key="6">
    <source>
        <dbReference type="ARBA" id="ARBA00049258"/>
    </source>
</evidence>
<dbReference type="SUPFAM" id="SSF56327">
    <property type="entry name" value="LDH C-terminal domain-like"/>
    <property type="match status" value="1"/>
</dbReference>
<feature type="binding site" evidence="7 9">
    <location>
        <position position="38"/>
    </location>
    <ligand>
        <name>NAD(+)</name>
        <dbReference type="ChEBI" id="CHEBI:57540"/>
    </ligand>
</feature>
<dbReference type="Pfam" id="PF02866">
    <property type="entry name" value="Ldh_1_C"/>
    <property type="match status" value="1"/>
</dbReference>
<dbReference type="EMBL" id="JACWMT010000002">
    <property type="protein sequence ID" value="MBD1270586.1"/>
    <property type="molecule type" value="Genomic_DNA"/>
</dbReference>
<evidence type="ECO:0000313" key="15">
    <source>
        <dbReference type="Proteomes" id="UP000587211"/>
    </source>
</evidence>
<evidence type="ECO:0000259" key="11">
    <source>
        <dbReference type="Pfam" id="PF02866"/>
    </source>
</evidence>
<dbReference type="HAMAP" id="MF_00488">
    <property type="entry name" value="Lactate_dehydrog"/>
    <property type="match status" value="1"/>
</dbReference>
<evidence type="ECO:0000256" key="5">
    <source>
        <dbReference type="ARBA" id="ARBA00023027"/>
    </source>
</evidence>
<feature type="binding site" evidence="7">
    <location>
        <begin position="152"/>
        <end position="155"/>
    </location>
    <ligand>
        <name>substrate</name>
    </ligand>
</feature>
<evidence type="ECO:0000256" key="7">
    <source>
        <dbReference type="HAMAP-Rule" id="MF_00488"/>
    </source>
</evidence>
<dbReference type="SUPFAM" id="SSF51735">
    <property type="entry name" value="NAD(P)-binding Rossmann-fold domains"/>
    <property type="match status" value="1"/>
</dbReference>
<feature type="modified residue" description="Phosphotyrosine" evidence="7">
    <location>
        <position position="229"/>
    </location>
</feature>
<protein>
    <recommendedName>
        <fullName evidence="3 7">L-lactate dehydrogenase</fullName>
        <shortName evidence="7">L-LDH</shortName>
        <ecNumber evidence="3 7">1.1.1.27</ecNumber>
    </recommendedName>
</protein>
<dbReference type="InterPro" id="IPR001557">
    <property type="entry name" value="L-lactate/malate_DH"/>
</dbReference>
<feature type="binding site" evidence="7">
    <location>
        <position position="86"/>
    </location>
    <ligand>
        <name>substrate</name>
    </ligand>
</feature>
<dbReference type="AlphaFoldDB" id="A0A8I0KJK1"/>
<comment type="function">
    <text evidence="7">Catalyzes the conversion of lactate to pyruvate.</text>
</comment>
<keyword evidence="5 7" id="KW-0520">NAD</keyword>
<comment type="catalytic activity">
    <reaction evidence="6 7">
        <text>(S)-lactate + NAD(+) = pyruvate + NADH + H(+)</text>
        <dbReference type="Rhea" id="RHEA:23444"/>
        <dbReference type="ChEBI" id="CHEBI:15361"/>
        <dbReference type="ChEBI" id="CHEBI:15378"/>
        <dbReference type="ChEBI" id="CHEBI:16651"/>
        <dbReference type="ChEBI" id="CHEBI:57540"/>
        <dbReference type="ChEBI" id="CHEBI:57945"/>
        <dbReference type="EC" id="1.1.1.27"/>
    </reaction>
</comment>
<dbReference type="EMBL" id="JACWMT010000003">
    <property type="protein sequence ID" value="MBD1271282.1"/>
    <property type="molecule type" value="Genomic_DNA"/>
</dbReference>
<comment type="pathway">
    <text evidence="1 7">Fermentation; pyruvate fermentation to lactate; (S)-lactate from pyruvate: step 1/1.</text>
</comment>
<keyword evidence="4 7" id="KW-0560">Oxidoreductase</keyword>
<comment type="similarity">
    <text evidence="2 7">Belongs to the LDH/MDH superfamily. LDH family.</text>
</comment>
<dbReference type="GO" id="GO:0005737">
    <property type="term" value="C:cytoplasm"/>
    <property type="evidence" value="ECO:0007669"/>
    <property type="project" value="UniProtKB-SubCell"/>
</dbReference>
<dbReference type="PANTHER" id="PTHR43128:SF16">
    <property type="entry name" value="L-LACTATE DEHYDROGENASE"/>
    <property type="match status" value="1"/>
</dbReference>
<gene>
    <name evidence="7" type="primary">ldh</name>
    <name evidence="14" type="ORF">BJ975_001348</name>
    <name evidence="12" type="ORF">IDH50_10120</name>
    <name evidence="13" type="ORF">IDH50_13640</name>
</gene>
<dbReference type="PANTHER" id="PTHR43128">
    <property type="entry name" value="L-2-HYDROXYCARBOXYLATE DEHYDROGENASE (NAD(P)(+))"/>
    <property type="match status" value="1"/>
</dbReference>
<feature type="binding site" evidence="7">
    <location>
        <position position="147"/>
    </location>
    <ligand>
        <name>NAD(+)</name>
        <dbReference type="ChEBI" id="CHEBI:57540"/>
    </ligand>
</feature>
<comment type="subunit">
    <text evidence="7">Homotetramer.</text>
</comment>
<name>A0A8I0KJK1_9ACTN</name>
<feature type="domain" description="Lactate/malate dehydrogenase N-terminal" evidence="10">
    <location>
        <begin position="8"/>
        <end position="145"/>
    </location>
</feature>
<dbReference type="PRINTS" id="PR00086">
    <property type="entry name" value="LLDHDRGNASE"/>
</dbReference>
<dbReference type="Proteomes" id="UP000659061">
    <property type="component" value="Unassembled WGS sequence"/>
</dbReference>
<feature type="binding site" evidence="9">
    <location>
        <position position="99"/>
    </location>
    <ligand>
        <name>NAD(+)</name>
        <dbReference type="ChEBI" id="CHEBI:57540"/>
    </ligand>
</feature>
<dbReference type="GO" id="GO:0006096">
    <property type="term" value="P:glycolytic process"/>
    <property type="evidence" value="ECO:0007669"/>
    <property type="project" value="UniProtKB-UniRule"/>
</dbReference>
<dbReference type="InterPro" id="IPR018177">
    <property type="entry name" value="L-lactate_DH_AS"/>
</dbReference>
<dbReference type="InterPro" id="IPR036291">
    <property type="entry name" value="NAD(P)-bd_dom_sf"/>
</dbReference>
<evidence type="ECO:0000313" key="16">
    <source>
        <dbReference type="Proteomes" id="UP000659061"/>
    </source>
</evidence>
<feature type="active site" description="Proton acceptor" evidence="7 8">
    <location>
        <position position="179"/>
    </location>
</feature>
<dbReference type="Gene3D" id="3.90.110.10">
    <property type="entry name" value="Lactate dehydrogenase/glycoside hydrolase, family 4, C-terminal"/>
    <property type="match status" value="1"/>
</dbReference>
<dbReference type="PIRSF" id="PIRSF000102">
    <property type="entry name" value="Lac_mal_DH"/>
    <property type="match status" value="1"/>
</dbReference>
<evidence type="ECO:0000256" key="3">
    <source>
        <dbReference type="ARBA" id="ARBA00012967"/>
    </source>
</evidence>
<reference evidence="13" key="2">
    <citation type="submission" date="2020-09" db="EMBL/GenBank/DDBJ databases">
        <title>Novel species in genus Aeromicrobium.</title>
        <authorList>
            <person name="Zhang G."/>
        </authorList>
    </citation>
    <scope>NUCLEOTIDE SEQUENCE</scope>
    <source>
        <strain evidence="13">SSW1-57</strain>
    </source>
</reference>
<dbReference type="EMBL" id="JACBZN010000001">
    <property type="protein sequence ID" value="NYI37973.1"/>
    <property type="molecule type" value="Genomic_DNA"/>
</dbReference>
<feature type="binding site" evidence="7">
    <location>
        <begin position="124"/>
        <end position="127"/>
    </location>
    <ligand>
        <name>substrate</name>
    </ligand>
</feature>
<evidence type="ECO:0000256" key="1">
    <source>
        <dbReference type="ARBA" id="ARBA00004843"/>
    </source>
</evidence>
<feature type="binding site" evidence="7 9">
    <location>
        <begin position="122"/>
        <end position="124"/>
    </location>
    <ligand>
        <name>NAD(+)</name>
        <dbReference type="ChEBI" id="CHEBI:57540"/>
    </ligand>
</feature>
<dbReference type="NCBIfam" id="TIGR01771">
    <property type="entry name" value="L-LDH-NAD"/>
    <property type="match status" value="1"/>
</dbReference>
<dbReference type="InterPro" id="IPR001236">
    <property type="entry name" value="Lactate/malate_DH_N"/>
</dbReference>
<feature type="binding site" evidence="7">
    <location>
        <begin position="83"/>
        <end position="84"/>
    </location>
    <ligand>
        <name>NAD(+)</name>
        <dbReference type="ChEBI" id="CHEBI:57540"/>
    </ligand>
</feature>
<feature type="binding site" evidence="7">
    <location>
        <position position="238"/>
    </location>
    <ligand>
        <name>substrate</name>
    </ligand>
</feature>
<keyword evidence="7" id="KW-0597">Phosphoprotein</keyword>
<dbReference type="UniPathway" id="UPA00554">
    <property type="reaction ID" value="UER00611"/>
</dbReference>
<dbReference type="InterPro" id="IPR022383">
    <property type="entry name" value="Lactate/malate_DH_C"/>
</dbReference>
<feature type="binding site" evidence="7">
    <location>
        <position position="92"/>
    </location>
    <ligand>
        <name>substrate</name>
    </ligand>
</feature>
<feature type="binding site" evidence="9">
    <location>
        <begin position="13"/>
        <end position="18"/>
    </location>
    <ligand>
        <name>NAD(+)</name>
        <dbReference type="ChEBI" id="CHEBI:57540"/>
    </ligand>
</feature>
<comment type="caution">
    <text evidence="13">The sequence shown here is derived from an EMBL/GenBank/DDBJ whole genome shotgun (WGS) entry which is preliminary data.</text>
</comment>
<keyword evidence="7" id="KW-0021">Allosteric enzyme</keyword>
<dbReference type="InterPro" id="IPR015955">
    <property type="entry name" value="Lactate_DH/Glyco_Ohase_4_C"/>
</dbReference>
<keyword evidence="15" id="KW-1185">Reference proteome</keyword>
<feature type="binding site" evidence="7">
    <location>
        <position position="157"/>
    </location>
    <ligand>
        <name>beta-D-fructose 1,6-bisphosphate</name>
        <dbReference type="ChEBI" id="CHEBI:32966"/>
        <note>allosteric activator</note>
    </ligand>
</feature>
<feature type="binding site" evidence="7">
    <location>
        <position position="17"/>
    </location>
    <ligand>
        <name>NAD(+)</name>
        <dbReference type="ChEBI" id="CHEBI:57540"/>
    </ligand>
</feature>
<comment type="subcellular location">
    <subcellularLocation>
        <location evidence="7">Cytoplasm</location>
    </subcellularLocation>
</comment>
<feature type="binding site" evidence="7">
    <location>
        <position position="43"/>
    </location>
    <ligand>
        <name>NAD(+)</name>
        <dbReference type="ChEBI" id="CHEBI:57540"/>
    </ligand>
</feature>
<feature type="domain" description="Lactate/malate dehydrogenase C-terminal" evidence="11">
    <location>
        <begin position="149"/>
        <end position="315"/>
    </location>
</feature>